<dbReference type="PANTHER" id="PTHR37489">
    <property type="entry name" value="DUF3500 DOMAIN-CONTAINING PROTEIN"/>
    <property type="match status" value="1"/>
</dbReference>
<dbReference type="STRING" id="1447875.A0A2B7XGE9"/>
<reference evidence="1 2" key="1">
    <citation type="submission" date="2017-10" db="EMBL/GenBank/DDBJ databases">
        <title>Comparative genomics in systemic dimorphic fungi from Ajellomycetaceae.</title>
        <authorList>
            <person name="Munoz J.F."/>
            <person name="Mcewen J.G."/>
            <person name="Clay O.K."/>
            <person name="Cuomo C.A."/>
        </authorList>
    </citation>
    <scope>NUCLEOTIDE SEQUENCE [LARGE SCALE GENOMIC DNA]</scope>
    <source>
        <strain evidence="1 2">UAMH5409</strain>
    </source>
</reference>
<keyword evidence="2" id="KW-1185">Reference proteome</keyword>
<gene>
    <name evidence="1" type="ORF">AJ79_06170</name>
</gene>
<dbReference type="OrthoDB" id="4539697at2759"/>
<evidence type="ECO:0008006" key="3">
    <source>
        <dbReference type="Google" id="ProtNLM"/>
    </source>
</evidence>
<dbReference type="AlphaFoldDB" id="A0A2B7XGE9"/>
<evidence type="ECO:0000313" key="2">
    <source>
        <dbReference type="Proteomes" id="UP000223968"/>
    </source>
</evidence>
<dbReference type="EMBL" id="PDNB01000106">
    <property type="protein sequence ID" value="PGH07782.1"/>
    <property type="molecule type" value="Genomic_DNA"/>
</dbReference>
<evidence type="ECO:0000313" key="1">
    <source>
        <dbReference type="EMBL" id="PGH07782.1"/>
    </source>
</evidence>
<comment type="caution">
    <text evidence="1">The sequence shown here is derived from an EMBL/GenBank/DDBJ whole genome shotgun (WGS) entry which is preliminary data.</text>
</comment>
<name>A0A2B7XGE9_9EURO</name>
<dbReference type="PANTHER" id="PTHR37489:SF1">
    <property type="entry name" value="DUF3500 DOMAIN-CONTAINING PROTEIN"/>
    <property type="match status" value="1"/>
</dbReference>
<dbReference type="Proteomes" id="UP000223968">
    <property type="component" value="Unassembled WGS sequence"/>
</dbReference>
<protein>
    <recommendedName>
        <fullName evidence="3">DUF3500 domain-containing protein</fullName>
    </recommendedName>
</protein>
<proteinExistence type="predicted"/>
<sequence>MSTFEKSSAKFRQHLPDLNTPRFQNAKDQDAYSYAATFQETKNPPWLYNLTKAWEQLYEEPYKGLTTDGNIIPGLFHQQDEGIPIDLIVNATNKVTNMLSPEQLKQLTYPLNAKEWRAWSNPEFLLRPSGLRLDELSEDVATAILGVIEATLSPEGYTKALSAMRINHFLGELVNMPRIMNKYSYNFLLFGTPSTTEPWGWLLYGHHLCLSVFLKSRQIIVSPTFIGAEPNIIDEGEFSGTEICRVEGMLGLQLMQDLPEGLKQKAQIFKLLRDPGMLQTGDLKIDRWNRDDQRCLCSAFRDNRVVPYEGVCVSEFTNGQQGLVLDIAEQFLIYLPERARALRKEQIRKYFHETFFCWIGGYGNDDAYYFRIQSPVVVFEFDHHSGVFLTNEEPKKFHIHTVVRTPNGGDYGCGIRTAEEIL</sequence>
<dbReference type="Pfam" id="PF12006">
    <property type="entry name" value="DUF3500"/>
    <property type="match status" value="1"/>
</dbReference>
<organism evidence="1 2">
    <name type="scientific">Helicocarpus griseus UAMH5409</name>
    <dbReference type="NCBI Taxonomy" id="1447875"/>
    <lineage>
        <taxon>Eukaryota</taxon>
        <taxon>Fungi</taxon>
        <taxon>Dikarya</taxon>
        <taxon>Ascomycota</taxon>
        <taxon>Pezizomycotina</taxon>
        <taxon>Eurotiomycetes</taxon>
        <taxon>Eurotiomycetidae</taxon>
        <taxon>Onygenales</taxon>
        <taxon>Ajellomycetaceae</taxon>
        <taxon>Helicocarpus</taxon>
    </lineage>
</organism>
<dbReference type="InterPro" id="IPR021889">
    <property type="entry name" value="DUF3500"/>
</dbReference>
<accession>A0A2B7XGE9</accession>